<reference evidence="14 15" key="1">
    <citation type="submission" date="2016-02" db="EMBL/GenBank/DDBJ databases">
        <title>Genome analysis of coral dinoflagellate symbionts highlights evolutionary adaptations to a symbiotic lifestyle.</title>
        <authorList>
            <person name="Aranda M."/>
            <person name="Li Y."/>
            <person name="Liew Y.J."/>
            <person name="Baumgarten S."/>
            <person name="Simakov O."/>
            <person name="Wilson M."/>
            <person name="Piel J."/>
            <person name="Ashoor H."/>
            <person name="Bougouffa S."/>
            <person name="Bajic V.B."/>
            <person name="Ryu T."/>
            <person name="Ravasi T."/>
            <person name="Bayer T."/>
            <person name="Micklem G."/>
            <person name="Kim H."/>
            <person name="Bhak J."/>
            <person name="Lajeunesse T.C."/>
            <person name="Voolstra C.R."/>
        </authorList>
    </citation>
    <scope>NUCLEOTIDE SEQUENCE [LARGE SCALE GENOMIC DNA]</scope>
    <source>
        <strain evidence="14 15">CCMP2467</strain>
    </source>
</reference>
<dbReference type="PROSITE" id="PS51192">
    <property type="entry name" value="HELICASE_ATP_BIND_1"/>
    <property type="match status" value="1"/>
</dbReference>
<accession>A0A1Q9DM85</accession>
<dbReference type="InterPro" id="IPR036388">
    <property type="entry name" value="WH-like_DNA-bd_sf"/>
</dbReference>
<dbReference type="InterPro" id="IPR011545">
    <property type="entry name" value="DEAD/DEAH_box_helicase_dom"/>
</dbReference>
<keyword evidence="2" id="KW-0547">Nucleotide-binding</keyword>
<evidence type="ECO:0000256" key="6">
    <source>
        <dbReference type="ARBA" id="ARBA00023125"/>
    </source>
</evidence>
<feature type="compositionally biased region" description="Polar residues" evidence="11">
    <location>
        <begin position="923"/>
        <end position="954"/>
    </location>
</feature>
<dbReference type="PROSITE" id="PS00690">
    <property type="entry name" value="DEAH_ATP_HELICASE"/>
    <property type="match status" value="1"/>
</dbReference>
<dbReference type="GO" id="GO:0003677">
    <property type="term" value="F:DNA binding"/>
    <property type="evidence" value="ECO:0007669"/>
    <property type="project" value="UniProtKB-KW"/>
</dbReference>
<evidence type="ECO:0000256" key="5">
    <source>
        <dbReference type="ARBA" id="ARBA00022840"/>
    </source>
</evidence>
<dbReference type="Pfam" id="PF16124">
    <property type="entry name" value="RecQ_Zn_bind"/>
    <property type="match status" value="1"/>
</dbReference>
<evidence type="ECO:0000313" key="14">
    <source>
        <dbReference type="EMBL" id="OLP96259.1"/>
    </source>
</evidence>
<comment type="caution">
    <text evidence="14">The sequence shown here is derived from an EMBL/GenBank/DDBJ whole genome shotgun (WGS) entry which is preliminary data.</text>
</comment>
<dbReference type="GO" id="GO:0005737">
    <property type="term" value="C:cytoplasm"/>
    <property type="evidence" value="ECO:0007669"/>
    <property type="project" value="TreeGrafter"/>
</dbReference>
<feature type="compositionally biased region" description="Polar residues" evidence="11">
    <location>
        <begin position="1005"/>
        <end position="1014"/>
    </location>
</feature>
<dbReference type="EC" id="5.6.2.4" evidence="10"/>
<dbReference type="InterPro" id="IPR001650">
    <property type="entry name" value="Helicase_C-like"/>
</dbReference>
<evidence type="ECO:0000256" key="10">
    <source>
        <dbReference type="ARBA" id="ARBA00034808"/>
    </source>
</evidence>
<dbReference type="GO" id="GO:0005694">
    <property type="term" value="C:chromosome"/>
    <property type="evidence" value="ECO:0007669"/>
    <property type="project" value="TreeGrafter"/>
</dbReference>
<dbReference type="SMART" id="SM00490">
    <property type="entry name" value="HELICc"/>
    <property type="match status" value="1"/>
</dbReference>
<feature type="region of interest" description="Disordered" evidence="11">
    <location>
        <begin position="808"/>
        <end position="1089"/>
    </location>
</feature>
<dbReference type="CDD" id="cd17920">
    <property type="entry name" value="DEXHc_RecQ"/>
    <property type="match status" value="1"/>
</dbReference>
<proteinExistence type="inferred from homology"/>
<feature type="region of interest" description="Disordered" evidence="11">
    <location>
        <begin position="735"/>
        <end position="761"/>
    </location>
</feature>
<evidence type="ECO:0000256" key="9">
    <source>
        <dbReference type="ARBA" id="ARBA00034617"/>
    </source>
</evidence>
<dbReference type="PANTHER" id="PTHR13710:SF155">
    <property type="entry name" value="ATP-DEPENDENT DNA HELICASE Q-LIKE 3"/>
    <property type="match status" value="1"/>
</dbReference>
<dbReference type="InterPro" id="IPR027417">
    <property type="entry name" value="P-loop_NTPase"/>
</dbReference>
<keyword evidence="7" id="KW-0413">Isomerase</keyword>
<dbReference type="Gene3D" id="1.10.10.10">
    <property type="entry name" value="Winged helix-like DNA-binding domain superfamily/Winged helix DNA-binding domain"/>
    <property type="match status" value="1"/>
</dbReference>
<dbReference type="NCBIfam" id="TIGR00614">
    <property type="entry name" value="recQ_fam"/>
    <property type="match status" value="1"/>
</dbReference>
<feature type="domain" description="Helicase ATP-binding" evidence="12">
    <location>
        <begin position="226"/>
        <end position="406"/>
    </location>
</feature>
<dbReference type="FunFam" id="3.40.50.300:FF:000296">
    <property type="entry name" value="ATP-dependent DNA helicase RecQ"/>
    <property type="match status" value="1"/>
</dbReference>
<dbReference type="InterPro" id="IPR032284">
    <property type="entry name" value="RecQ_Zn-bd"/>
</dbReference>
<dbReference type="Pfam" id="PF00271">
    <property type="entry name" value="Helicase_C"/>
    <property type="match status" value="1"/>
</dbReference>
<comment type="catalytic activity">
    <reaction evidence="9">
        <text>Couples ATP hydrolysis with the unwinding of duplex DNA by translocating in the 3'-5' direction.</text>
        <dbReference type="EC" id="5.6.2.4"/>
    </reaction>
</comment>
<evidence type="ECO:0000256" key="1">
    <source>
        <dbReference type="ARBA" id="ARBA00005446"/>
    </source>
</evidence>
<evidence type="ECO:0000313" key="15">
    <source>
        <dbReference type="Proteomes" id="UP000186817"/>
    </source>
</evidence>
<keyword evidence="8" id="KW-0539">Nucleus</keyword>
<evidence type="ECO:0000259" key="13">
    <source>
        <dbReference type="PROSITE" id="PS51194"/>
    </source>
</evidence>
<evidence type="ECO:0000256" key="7">
    <source>
        <dbReference type="ARBA" id="ARBA00023235"/>
    </source>
</evidence>
<feature type="compositionally biased region" description="Pro residues" evidence="11">
    <location>
        <begin position="1028"/>
        <end position="1046"/>
    </location>
</feature>
<evidence type="ECO:0000256" key="2">
    <source>
        <dbReference type="ARBA" id="ARBA00022741"/>
    </source>
</evidence>
<gene>
    <name evidence="14" type="primary">MED34</name>
    <name evidence="14" type="ORF">AK812_SmicGene21511</name>
</gene>
<keyword evidence="4" id="KW-0347">Helicase</keyword>
<evidence type="ECO:0000256" key="4">
    <source>
        <dbReference type="ARBA" id="ARBA00022806"/>
    </source>
</evidence>
<comment type="similarity">
    <text evidence="1">Belongs to the helicase family. RecQ subfamily.</text>
</comment>
<dbReference type="SMART" id="SM00487">
    <property type="entry name" value="DEXDc"/>
    <property type="match status" value="1"/>
</dbReference>
<dbReference type="GO" id="GO:0000724">
    <property type="term" value="P:double-strand break repair via homologous recombination"/>
    <property type="evidence" value="ECO:0007669"/>
    <property type="project" value="TreeGrafter"/>
</dbReference>
<evidence type="ECO:0000256" key="8">
    <source>
        <dbReference type="ARBA" id="ARBA00023242"/>
    </source>
</evidence>
<dbReference type="GO" id="GO:0043138">
    <property type="term" value="F:3'-5' DNA helicase activity"/>
    <property type="evidence" value="ECO:0007669"/>
    <property type="project" value="UniProtKB-EC"/>
</dbReference>
<keyword evidence="15" id="KW-1185">Reference proteome</keyword>
<keyword evidence="3" id="KW-0378">Hydrolase</keyword>
<evidence type="ECO:0000256" key="11">
    <source>
        <dbReference type="SAM" id="MobiDB-lite"/>
    </source>
</evidence>
<feature type="compositionally biased region" description="Basic and acidic residues" evidence="11">
    <location>
        <begin position="832"/>
        <end position="844"/>
    </location>
</feature>
<dbReference type="Proteomes" id="UP000186817">
    <property type="component" value="Unassembled WGS sequence"/>
</dbReference>
<feature type="compositionally biased region" description="Pro residues" evidence="11">
    <location>
        <begin position="968"/>
        <end position="986"/>
    </location>
</feature>
<dbReference type="InterPro" id="IPR002464">
    <property type="entry name" value="DNA/RNA_helicase_DEAH_CS"/>
</dbReference>
<protein>
    <recommendedName>
        <fullName evidence="10">DNA 3'-5' helicase</fullName>
        <ecNumber evidence="10">5.6.2.4</ecNumber>
    </recommendedName>
</protein>
<dbReference type="InterPro" id="IPR014001">
    <property type="entry name" value="Helicase_ATP-bd"/>
</dbReference>
<sequence length="1089" mass="117832">MYSAEAQRDCAPINEWWPAAVSMLCRTGRAGNVTSLTELVRVIAVAPEGHCIAAPLQEALLTVLVDPEAVATFARLIEGLQGRSSPLGFTRVSATAIEMVVVSGADMAGAWRFVDAFNTEDDDPVSRHDEFEQLRGVVRASQHQSQEDAALPALALPNDPLRNGVEAFIARIGRGQSVRQTAALPPDLQHWAAATDERFTWLPQMRGLLRDHWGHEAFRGLQLPVINALMSGEDVFAVMPTGSGKSLCYQLPAMVRDGTTIVVSPLLSLMEDQVSSLQSRGIAAARLGSDTTQAATKKVFQDLAGGEIQLLYVSPERMVAASDKTQASGKLGSVLTQLYDSGRMALLVIDEAHCVSQWGLDFRSDYRKLSFMRARFRGVPMLAVTASATAAVEKDVLKSLRMQEAVCFHDTFDRANLFMEVRPKQSEDRTIQELVDLVSAPTSPTPACGVVYVLARREVDRVCQTLCELGVPSCPYHAGLPARVRGESFTKWMHGECQLIVATVAFGMGIDKRDVRFVFHIDMPSSIEKYHQEIGRAGRDGRPCRCILWFSRADVKRNKEMSQKQYEVKRCEDAGKFFGDETCRHAGLLKHFGEKPSFQNCGACDVCCRQRSGLAAHGPAPQRDVSPECQKLLQLAESLLKNGVTAAKLRDAARKRKVDGTKAFSAAVAASEHVAALKEFSHSQVEEMISKLLQNKVLTEYKEKMFGKGKGKFKVLRLKLGPNADKLRKGSLKVHLPLPGGSDGGAIQVEESEPSLPPGGVAAEAEAEHAEDVPLQPPKKRRLRRITQEAEPSLPFAGAAYEAADAEAEAVEVPPLPQSPPKKRRLTSSKAKAADKAAARKETSPRAASRQSLRAAKARLFSRGDDPIEEEEEEAVTPGMPWPPDVPDSSGDELVCVGGGEELQIAPSPSRKRRESRPEAGLANSSQCPAATSPSKATQPPLQPSATTSPSSGRQLPWPSHGATRPPVQLPAQPPQQTLQPPPQPPLQTLQHPVQAAALPAEEQGATTSPSSGRQLPWPSHGATRPPVQLPAQPPQQTLQPPPQPPLQTLQHPVQAAALPAEEQGASRALPSRAARRNALRVAPMPGSS</sequence>
<dbReference type="Gene3D" id="3.40.50.300">
    <property type="entry name" value="P-loop containing nucleotide triphosphate hydrolases"/>
    <property type="match status" value="2"/>
</dbReference>
<name>A0A1Q9DM85_SYMMI</name>
<evidence type="ECO:0000259" key="12">
    <source>
        <dbReference type="PROSITE" id="PS51192"/>
    </source>
</evidence>
<dbReference type="InterPro" id="IPR004589">
    <property type="entry name" value="DNA_helicase_ATP-dep_RecQ"/>
</dbReference>
<dbReference type="OrthoDB" id="10261556at2759"/>
<dbReference type="Pfam" id="PF00270">
    <property type="entry name" value="DEAD"/>
    <property type="match status" value="1"/>
</dbReference>
<dbReference type="SUPFAM" id="SSF52540">
    <property type="entry name" value="P-loop containing nucleoside triphosphate hydrolases"/>
    <property type="match status" value="1"/>
</dbReference>
<keyword evidence="5" id="KW-0067">ATP-binding</keyword>
<feature type="domain" description="Helicase C-terminal" evidence="13">
    <location>
        <begin position="430"/>
        <end position="582"/>
    </location>
</feature>
<dbReference type="PANTHER" id="PTHR13710">
    <property type="entry name" value="DNA HELICASE RECQ FAMILY MEMBER"/>
    <property type="match status" value="1"/>
</dbReference>
<dbReference type="PROSITE" id="PS51194">
    <property type="entry name" value="HELICASE_CTER"/>
    <property type="match status" value="1"/>
</dbReference>
<organism evidence="14 15">
    <name type="scientific">Symbiodinium microadriaticum</name>
    <name type="common">Dinoflagellate</name>
    <name type="synonym">Zooxanthella microadriatica</name>
    <dbReference type="NCBI Taxonomy" id="2951"/>
    <lineage>
        <taxon>Eukaryota</taxon>
        <taxon>Sar</taxon>
        <taxon>Alveolata</taxon>
        <taxon>Dinophyceae</taxon>
        <taxon>Suessiales</taxon>
        <taxon>Symbiodiniaceae</taxon>
        <taxon>Symbiodinium</taxon>
    </lineage>
</organism>
<dbReference type="GO" id="GO:0005524">
    <property type="term" value="F:ATP binding"/>
    <property type="evidence" value="ECO:0007669"/>
    <property type="project" value="UniProtKB-KW"/>
</dbReference>
<dbReference type="GO" id="GO:0016787">
    <property type="term" value="F:hydrolase activity"/>
    <property type="evidence" value="ECO:0007669"/>
    <property type="project" value="UniProtKB-KW"/>
</dbReference>
<dbReference type="AlphaFoldDB" id="A0A1Q9DM85"/>
<dbReference type="GO" id="GO:0009378">
    <property type="term" value="F:four-way junction helicase activity"/>
    <property type="evidence" value="ECO:0007669"/>
    <property type="project" value="TreeGrafter"/>
</dbReference>
<dbReference type="EMBL" id="LSRX01000474">
    <property type="protein sequence ID" value="OLP96259.1"/>
    <property type="molecule type" value="Genomic_DNA"/>
</dbReference>
<keyword evidence="6" id="KW-0238">DNA-binding</keyword>
<evidence type="ECO:0000256" key="3">
    <source>
        <dbReference type="ARBA" id="ARBA00022801"/>
    </source>
</evidence>